<evidence type="ECO:0000313" key="2">
    <source>
        <dbReference type="EMBL" id="KFB47385.1"/>
    </source>
</evidence>
<keyword evidence="4" id="KW-1185">Reference proteome</keyword>
<evidence type="ECO:0000313" key="4">
    <source>
        <dbReference type="Proteomes" id="UP000030765"/>
    </source>
</evidence>
<feature type="region of interest" description="Disordered" evidence="1">
    <location>
        <begin position="26"/>
        <end position="53"/>
    </location>
</feature>
<dbReference type="Proteomes" id="UP000030765">
    <property type="component" value="Unassembled WGS sequence"/>
</dbReference>
<dbReference type="EMBL" id="ATLV01022297">
    <property type="status" value="NOT_ANNOTATED_CDS"/>
    <property type="molecule type" value="Genomic_DNA"/>
</dbReference>
<name>A0A084WAZ1_ANOSI</name>
<evidence type="ECO:0000313" key="3">
    <source>
        <dbReference type="EnsemblMetazoa" id="ASIC015631-PA"/>
    </source>
</evidence>
<evidence type="ECO:0000256" key="1">
    <source>
        <dbReference type="SAM" id="MobiDB-lite"/>
    </source>
</evidence>
<dbReference type="EMBL" id="KE525331">
    <property type="protein sequence ID" value="KFB47385.1"/>
    <property type="molecule type" value="Genomic_DNA"/>
</dbReference>
<sequence>MGKPGQTRVLRESRCLRSRVRRPTVDRLKCTNTTQGSAVGRGKGHEHHDTTTDPIWRPPCRRVVRYYQYFLPKPNGIVRCSDEQLLDVTKYRNYPRRVATDSSGSPFSKQTLVRIRYGPLVNRMESGIRILGVPNISVARSRLY</sequence>
<accession>A0A084WAZ1</accession>
<proteinExistence type="predicted"/>
<organism evidence="2">
    <name type="scientific">Anopheles sinensis</name>
    <name type="common">Mosquito</name>
    <dbReference type="NCBI Taxonomy" id="74873"/>
    <lineage>
        <taxon>Eukaryota</taxon>
        <taxon>Metazoa</taxon>
        <taxon>Ecdysozoa</taxon>
        <taxon>Arthropoda</taxon>
        <taxon>Hexapoda</taxon>
        <taxon>Insecta</taxon>
        <taxon>Pterygota</taxon>
        <taxon>Neoptera</taxon>
        <taxon>Endopterygota</taxon>
        <taxon>Diptera</taxon>
        <taxon>Nematocera</taxon>
        <taxon>Culicoidea</taxon>
        <taxon>Culicidae</taxon>
        <taxon>Anophelinae</taxon>
        <taxon>Anopheles</taxon>
    </lineage>
</organism>
<gene>
    <name evidence="2" type="ORF">ZHAS_00015631</name>
</gene>
<dbReference type="AlphaFoldDB" id="A0A084WAZ1"/>
<reference evidence="2 4" key="1">
    <citation type="journal article" date="2014" name="BMC Genomics">
        <title>Genome sequence of Anopheles sinensis provides insight into genetics basis of mosquito competence for malaria parasites.</title>
        <authorList>
            <person name="Zhou D."/>
            <person name="Zhang D."/>
            <person name="Ding G."/>
            <person name="Shi L."/>
            <person name="Hou Q."/>
            <person name="Ye Y."/>
            <person name="Xu Y."/>
            <person name="Zhou H."/>
            <person name="Xiong C."/>
            <person name="Li S."/>
            <person name="Yu J."/>
            <person name="Hong S."/>
            <person name="Yu X."/>
            <person name="Zou P."/>
            <person name="Chen C."/>
            <person name="Chang X."/>
            <person name="Wang W."/>
            <person name="Lv Y."/>
            <person name="Sun Y."/>
            <person name="Ma L."/>
            <person name="Shen B."/>
            <person name="Zhu C."/>
        </authorList>
    </citation>
    <scope>NUCLEOTIDE SEQUENCE [LARGE SCALE GENOMIC DNA]</scope>
</reference>
<protein>
    <submittedName>
        <fullName evidence="2 3">Uncharacterized protein</fullName>
    </submittedName>
</protein>
<dbReference type="VEuPathDB" id="VectorBase:ASIC015631"/>
<reference evidence="3" key="2">
    <citation type="submission" date="2020-05" db="UniProtKB">
        <authorList>
            <consortium name="EnsemblMetazoa"/>
        </authorList>
    </citation>
    <scope>IDENTIFICATION</scope>
</reference>
<dbReference type="EnsemblMetazoa" id="ASIC015631-RA">
    <property type="protein sequence ID" value="ASIC015631-PA"/>
    <property type="gene ID" value="ASIC015631"/>
</dbReference>